<dbReference type="GeneID" id="66991354"/>
<evidence type="ECO:0000256" key="2">
    <source>
        <dbReference type="ARBA" id="ARBA00022630"/>
    </source>
</evidence>
<evidence type="ECO:0000313" key="6">
    <source>
        <dbReference type="EMBL" id="GIC87494.1"/>
    </source>
</evidence>
<dbReference type="Proteomes" id="UP000036893">
    <property type="component" value="Unassembled WGS sequence"/>
</dbReference>
<reference evidence="6" key="1">
    <citation type="journal article" date="2015" name="Genome Announc.">
        <title>Draft Genome Sequence of the Pathogenic Filamentous Fungus Aspergillus udagawae Strain IFM 46973T.</title>
        <authorList>
            <person name="Kusuya Y."/>
            <person name="Takahashi-Nakaguchi A."/>
            <person name="Takahashi H."/>
            <person name="Yaguchi T."/>
        </authorList>
    </citation>
    <scope>NUCLEOTIDE SEQUENCE</scope>
    <source>
        <strain evidence="6">IFM 46973</strain>
    </source>
</reference>
<dbReference type="PRINTS" id="PR00368">
    <property type="entry name" value="FADPNR"/>
</dbReference>
<reference evidence="6" key="3">
    <citation type="submission" date="2021-01" db="EMBL/GenBank/DDBJ databases">
        <title>Pan-genome distribution and transcriptional activeness of fungal secondary metabolism genes in Aspergillus section Fumigati.</title>
        <authorList>
            <person name="Takahashi H."/>
            <person name="Umemura M."/>
            <person name="Ninomiya A."/>
            <person name="Kusuya Y."/>
            <person name="Urayama S."/>
            <person name="Shimizu M."/>
            <person name="Watanabe A."/>
            <person name="Kamei K."/>
            <person name="Yaguchi T."/>
            <person name="Hagiwara D."/>
        </authorList>
    </citation>
    <scope>NUCLEOTIDE SEQUENCE</scope>
    <source>
        <strain evidence="6">IFM 46973</strain>
    </source>
</reference>
<dbReference type="PRINTS" id="PR00469">
    <property type="entry name" value="PNDRDTASEII"/>
</dbReference>
<protein>
    <submittedName>
        <fullName evidence="5">Thioredoxin reductase</fullName>
    </submittedName>
</protein>
<keyword evidence="2" id="KW-0285">Flavoprotein</keyword>
<reference evidence="5 8" key="2">
    <citation type="submission" date="2020-01" db="EMBL/GenBank/DDBJ databases">
        <title>Draft genome sequence of Aspergillus udagawae IFM 46972.</title>
        <authorList>
            <person name="Takahashi H."/>
            <person name="Yaguchi T."/>
        </authorList>
    </citation>
    <scope>NUCLEOTIDE SEQUENCE [LARGE SCALE GENOMIC DNA]</scope>
    <source>
        <strain evidence="5 8">IFM 46972</strain>
    </source>
</reference>
<dbReference type="InterPro" id="IPR023753">
    <property type="entry name" value="FAD/NAD-binding_dom"/>
</dbReference>
<evidence type="ECO:0000313" key="5">
    <source>
        <dbReference type="EMBL" id="GFF55329.1"/>
    </source>
</evidence>
<evidence type="ECO:0000313" key="7">
    <source>
        <dbReference type="Proteomes" id="UP000036893"/>
    </source>
</evidence>
<comment type="caution">
    <text evidence="6">The sequence shown here is derived from an EMBL/GenBank/DDBJ whole genome shotgun (WGS) entry which is preliminary data.</text>
</comment>
<proteinExistence type="inferred from homology"/>
<evidence type="ECO:0000313" key="8">
    <source>
        <dbReference type="Proteomes" id="UP000465221"/>
    </source>
</evidence>
<feature type="domain" description="FAD/NAD(P)-binding" evidence="4">
    <location>
        <begin position="10"/>
        <end position="134"/>
    </location>
</feature>
<sequence>MSPSSTPTADVLIIGGGYAGLAAASTLYRATHSTIVFDSGLFRDDKAPHVRLLPGWDGTASSKYRQAAREELENTGLCSFVNAQVTTIAKQQGQDYEWRVTASNGQEYHGRKVVLATGTDEIYPDIPGYKDCWVTGIFPCMFQFGYEERGCASAGILVVDKLASVLPQVVKLAGDTRKFARQVVLYTDGDARVTAQLQELTKEVDYLSVEARNIQRLRKGPERAEVTVELEGGEERKEGFLVHQPWTQLRGTLPAQLGVETTPMGDIRVEHPFPATSIPGVYAAGDCASPFKNASMAIAAGVCAGNGVARELPASI</sequence>
<dbReference type="InterPro" id="IPR050097">
    <property type="entry name" value="Ferredoxin-NADP_redctase_2"/>
</dbReference>
<dbReference type="AlphaFoldDB" id="A0A8E0V0E6"/>
<evidence type="ECO:0000256" key="1">
    <source>
        <dbReference type="ARBA" id="ARBA00009333"/>
    </source>
</evidence>
<dbReference type="PANTHER" id="PTHR48105">
    <property type="entry name" value="THIOREDOXIN REDUCTASE 1-RELATED-RELATED"/>
    <property type="match status" value="1"/>
</dbReference>
<evidence type="ECO:0000259" key="4">
    <source>
        <dbReference type="Pfam" id="PF07992"/>
    </source>
</evidence>
<feature type="domain" description="FAD/NAD(P)-binding" evidence="4">
    <location>
        <begin position="211"/>
        <end position="301"/>
    </location>
</feature>
<dbReference type="InterPro" id="IPR036188">
    <property type="entry name" value="FAD/NAD-bd_sf"/>
</dbReference>
<name>A0A8E0V0E6_9EURO</name>
<dbReference type="EMBL" id="BLKC01000123">
    <property type="protein sequence ID" value="GFF55329.1"/>
    <property type="molecule type" value="Genomic_DNA"/>
</dbReference>
<dbReference type="Proteomes" id="UP000465221">
    <property type="component" value="Unassembled WGS sequence"/>
</dbReference>
<dbReference type="GO" id="GO:0016491">
    <property type="term" value="F:oxidoreductase activity"/>
    <property type="evidence" value="ECO:0007669"/>
    <property type="project" value="UniProtKB-KW"/>
</dbReference>
<dbReference type="Pfam" id="PF07992">
    <property type="entry name" value="Pyr_redox_2"/>
    <property type="match status" value="2"/>
</dbReference>
<evidence type="ECO:0000256" key="3">
    <source>
        <dbReference type="ARBA" id="ARBA00023002"/>
    </source>
</evidence>
<dbReference type="Gene3D" id="3.50.50.60">
    <property type="entry name" value="FAD/NAD(P)-binding domain"/>
    <property type="match status" value="2"/>
</dbReference>
<comment type="similarity">
    <text evidence="1">Belongs to the class-II pyridine nucleotide-disulfide oxidoreductase family.</text>
</comment>
<dbReference type="GO" id="GO:0097237">
    <property type="term" value="P:cellular response to toxic substance"/>
    <property type="evidence" value="ECO:0007669"/>
    <property type="project" value="UniProtKB-ARBA"/>
</dbReference>
<accession>A0A8E0V0E6</accession>
<gene>
    <name evidence="6" type="ORF">Aud_003878</name>
    <name evidence="5" type="ORF">IFM46972_10239</name>
</gene>
<dbReference type="RefSeq" id="XP_043144760.1">
    <property type="nucleotide sequence ID" value="XM_043288825.1"/>
</dbReference>
<organism evidence="6 7">
    <name type="scientific">Aspergillus udagawae</name>
    <dbReference type="NCBI Taxonomy" id="91492"/>
    <lineage>
        <taxon>Eukaryota</taxon>
        <taxon>Fungi</taxon>
        <taxon>Dikarya</taxon>
        <taxon>Ascomycota</taxon>
        <taxon>Pezizomycotina</taxon>
        <taxon>Eurotiomycetes</taxon>
        <taxon>Eurotiomycetidae</taxon>
        <taxon>Eurotiales</taxon>
        <taxon>Aspergillaceae</taxon>
        <taxon>Aspergillus</taxon>
        <taxon>Aspergillus subgen. Fumigati</taxon>
    </lineage>
</organism>
<dbReference type="SUPFAM" id="SSF51905">
    <property type="entry name" value="FAD/NAD(P)-binding domain"/>
    <property type="match status" value="1"/>
</dbReference>
<dbReference type="EMBL" id="BBXM02000003">
    <property type="protein sequence ID" value="GIC87494.1"/>
    <property type="molecule type" value="Genomic_DNA"/>
</dbReference>
<keyword evidence="3" id="KW-0560">Oxidoreductase</keyword>